<feature type="repeat" description="Solcar" evidence="6">
    <location>
        <begin position="119"/>
        <end position="279"/>
    </location>
</feature>
<comment type="similarity">
    <text evidence="7">Belongs to the mitochondrial carrier (TC 2.A.29) family.</text>
</comment>
<keyword evidence="4" id="KW-0677">Repeat</keyword>
<evidence type="ECO:0000256" key="4">
    <source>
        <dbReference type="ARBA" id="ARBA00022737"/>
    </source>
</evidence>
<name>A0A061RJD1_9CHLO</name>
<evidence type="ECO:0000256" key="5">
    <source>
        <dbReference type="ARBA" id="ARBA00023136"/>
    </source>
</evidence>
<evidence type="ECO:0000256" key="6">
    <source>
        <dbReference type="PROSITE-ProRule" id="PRU00282"/>
    </source>
</evidence>
<evidence type="ECO:0000256" key="7">
    <source>
        <dbReference type="RuleBase" id="RU000488"/>
    </source>
</evidence>
<organism evidence="8">
    <name type="scientific">Tetraselmis sp. GSL018</name>
    <dbReference type="NCBI Taxonomy" id="582737"/>
    <lineage>
        <taxon>Eukaryota</taxon>
        <taxon>Viridiplantae</taxon>
        <taxon>Chlorophyta</taxon>
        <taxon>core chlorophytes</taxon>
        <taxon>Chlorodendrophyceae</taxon>
        <taxon>Chlorodendrales</taxon>
        <taxon>Chlorodendraceae</taxon>
        <taxon>Tetraselmis</taxon>
    </lineage>
</organism>
<dbReference type="InterPro" id="IPR018108">
    <property type="entry name" value="MCP_transmembrane"/>
</dbReference>
<dbReference type="PANTHER" id="PTHR24089">
    <property type="entry name" value="SOLUTE CARRIER FAMILY 25"/>
    <property type="match status" value="1"/>
</dbReference>
<dbReference type="Pfam" id="PF00153">
    <property type="entry name" value="Mito_carr"/>
    <property type="match status" value="4"/>
</dbReference>
<dbReference type="PRINTS" id="PR00926">
    <property type="entry name" value="MITOCARRIER"/>
</dbReference>
<dbReference type="PROSITE" id="PS50920">
    <property type="entry name" value="SOLCAR"/>
    <property type="match status" value="3"/>
</dbReference>
<evidence type="ECO:0000256" key="1">
    <source>
        <dbReference type="ARBA" id="ARBA00004141"/>
    </source>
</evidence>
<protein>
    <submittedName>
        <fullName evidence="8">Solute carrier family 25 (Mitochondrial carrier protein), member 16</fullName>
    </submittedName>
</protein>
<sequence>MGNDFPRNSAGETIMQALQGTPTFVRELIAGGTAGGIAKTSIAPLERVKILFQTGQVEKGSSVWRIIYNIASKEGLRGLFRGNSATVTRIIPYSAFHFWAYEHFRRVFFAEALARGLQQGPWLDLLAGSAAGATAVTLTYPLDLVRTRLAWHVPKGVKLSSTEEHAFALGNTKRANCTERVTRKLHRGTDHTHNFFNSLRKEQTLHPGFRDVSRRCGGYSSRYCLQSSGSSTPSMLGTASKVISHEGFRGLYSGIGATLWGILPYAGIKFYVYQSLKQQYRHLALTETSTGSTARLPIPLMLTFGAVSGLVGQTLTYPLDIVRRRMQVQGAEVYPRTNIETSTTKLYRSTIDCLVGIWRSEGPSALFRGLHINYIKVVPSTALGFMIYDYMKSVLLLSNHI</sequence>
<evidence type="ECO:0000313" key="8">
    <source>
        <dbReference type="EMBL" id="JAC72088.1"/>
    </source>
</evidence>
<dbReference type="EMBL" id="GBEZ01013947">
    <property type="protein sequence ID" value="JAC72088.1"/>
    <property type="molecule type" value="Transcribed_RNA"/>
</dbReference>
<dbReference type="GO" id="GO:0016020">
    <property type="term" value="C:membrane"/>
    <property type="evidence" value="ECO:0007669"/>
    <property type="project" value="UniProtKB-SubCell"/>
</dbReference>
<keyword evidence="3 6" id="KW-0812">Transmembrane</keyword>
<proteinExistence type="inferred from homology"/>
<evidence type="ECO:0000256" key="3">
    <source>
        <dbReference type="ARBA" id="ARBA00022692"/>
    </source>
</evidence>
<dbReference type="InterPro" id="IPR002067">
    <property type="entry name" value="MCP"/>
</dbReference>
<reference evidence="8" key="1">
    <citation type="submission" date="2014-05" db="EMBL/GenBank/DDBJ databases">
        <title>The transcriptome of the halophilic microalga Tetraselmis sp. GSL018 isolated from the Great Salt Lake, Utah.</title>
        <authorList>
            <person name="Jinkerson R.E."/>
            <person name="D'Adamo S."/>
            <person name="Posewitz M.C."/>
        </authorList>
    </citation>
    <scope>NUCLEOTIDE SEQUENCE</scope>
    <source>
        <strain evidence="8">GSL018</strain>
    </source>
</reference>
<feature type="repeat" description="Solcar" evidence="6">
    <location>
        <begin position="296"/>
        <end position="394"/>
    </location>
</feature>
<dbReference type="GO" id="GO:0055085">
    <property type="term" value="P:transmembrane transport"/>
    <property type="evidence" value="ECO:0007669"/>
    <property type="project" value="InterPro"/>
</dbReference>
<evidence type="ECO:0000256" key="2">
    <source>
        <dbReference type="ARBA" id="ARBA00022448"/>
    </source>
</evidence>
<comment type="subcellular location">
    <subcellularLocation>
        <location evidence="1">Membrane</location>
        <topology evidence="1">Multi-pass membrane protein</topology>
    </subcellularLocation>
</comment>
<keyword evidence="5 6" id="KW-0472">Membrane</keyword>
<dbReference type="InterPro" id="IPR023395">
    <property type="entry name" value="MCP_dom_sf"/>
</dbReference>
<gene>
    <name evidence="8" type="primary">SLC25A16</name>
    <name evidence="8" type="ORF">TSPGSL018_511</name>
</gene>
<accession>A0A061RJD1</accession>
<keyword evidence="2 7" id="KW-0813">Transport</keyword>
<dbReference type="Gene3D" id="1.50.40.10">
    <property type="entry name" value="Mitochondrial carrier domain"/>
    <property type="match status" value="1"/>
</dbReference>
<dbReference type="SUPFAM" id="SSF103506">
    <property type="entry name" value="Mitochondrial carrier"/>
    <property type="match status" value="1"/>
</dbReference>
<dbReference type="AlphaFoldDB" id="A0A061RJD1"/>
<feature type="repeat" description="Solcar" evidence="6">
    <location>
        <begin position="22"/>
        <end position="107"/>
    </location>
</feature>